<comment type="caution">
    <text evidence="3">The sequence shown here is derived from an EMBL/GenBank/DDBJ whole genome shotgun (WGS) entry which is preliminary data.</text>
</comment>
<keyword evidence="4" id="KW-1185">Reference proteome</keyword>
<proteinExistence type="predicted"/>
<dbReference type="EMBL" id="AJZO02000093">
    <property type="protein sequence ID" value="OEF51899.1"/>
    <property type="molecule type" value="Genomic_DNA"/>
</dbReference>
<evidence type="ECO:0000313" key="4">
    <source>
        <dbReference type="Proteomes" id="UP000094638"/>
    </source>
</evidence>
<dbReference type="RefSeq" id="WP_017103170.1">
    <property type="nucleotide sequence ID" value="NZ_AJZO02000093.1"/>
</dbReference>
<keyword evidence="1" id="KW-0472">Membrane</keyword>
<sequence>MTPDWIGAFVVGLIGAGHCMGMCGGIASLLSIGNSKPSPVIPLLYNLGRLLSYAVIGGVIGGAISSIGQLSDFNALLGWLRLFAAGFMIVLGLYIGKWWFGLLFFEKVGQKLWRYISPVGKSFLPLKHPSHALPFGFIWGWLPCGLVYSMLTWAAVSGSWYNGAGIMLAFGLGTLPAMLTVGMGANFLKKLQQADLFRQFGAILILIYGFYTGYMALQLIIYTVWRRL</sequence>
<feature type="transmembrane region" description="Helical" evidence="1">
    <location>
        <begin position="132"/>
        <end position="154"/>
    </location>
</feature>
<dbReference type="PANTHER" id="PTHR42208:SF1">
    <property type="entry name" value="HEAVY METAL TRANSPORTER"/>
    <property type="match status" value="1"/>
</dbReference>
<protein>
    <submittedName>
        <fullName evidence="3">Cytochrome biogenesis protein</fullName>
    </submittedName>
</protein>
<keyword evidence="1" id="KW-0812">Transmembrane</keyword>
<dbReference type="InterPro" id="IPR039447">
    <property type="entry name" value="UreH-like_TM_dom"/>
</dbReference>
<feature type="domain" description="Urease accessory protein UreH-like transmembrane" evidence="2">
    <location>
        <begin position="8"/>
        <end position="211"/>
    </location>
</feature>
<feature type="transmembrane region" description="Helical" evidence="1">
    <location>
        <begin position="82"/>
        <end position="105"/>
    </location>
</feature>
<dbReference type="Proteomes" id="UP000094638">
    <property type="component" value="Unassembled WGS sequence"/>
</dbReference>
<evidence type="ECO:0000313" key="3">
    <source>
        <dbReference type="EMBL" id="OEF51899.1"/>
    </source>
</evidence>
<feature type="transmembrane region" description="Helical" evidence="1">
    <location>
        <begin position="6"/>
        <end position="30"/>
    </location>
</feature>
<organism evidence="3 4">
    <name type="scientific">Vibrio tasmaniensis 1F-267</name>
    <dbReference type="NCBI Taxonomy" id="1191324"/>
    <lineage>
        <taxon>Bacteria</taxon>
        <taxon>Pseudomonadati</taxon>
        <taxon>Pseudomonadota</taxon>
        <taxon>Gammaproteobacteria</taxon>
        <taxon>Vibrionales</taxon>
        <taxon>Vibrionaceae</taxon>
        <taxon>Vibrio</taxon>
    </lineage>
</organism>
<gene>
    <name evidence="3" type="ORF">A163_19485</name>
</gene>
<dbReference type="PANTHER" id="PTHR42208">
    <property type="entry name" value="HEAVY METAL TRANSPORTER-RELATED"/>
    <property type="match status" value="1"/>
</dbReference>
<keyword evidence="1" id="KW-1133">Transmembrane helix</keyword>
<dbReference type="Pfam" id="PF13386">
    <property type="entry name" value="DsbD_2"/>
    <property type="match status" value="1"/>
</dbReference>
<feature type="transmembrane region" description="Helical" evidence="1">
    <location>
        <begin position="200"/>
        <end position="225"/>
    </location>
</feature>
<name>A0ABX3B847_9VIBR</name>
<reference evidence="3 4" key="1">
    <citation type="journal article" date="2012" name="Science">
        <title>Ecological populations of bacteria act as socially cohesive units of antibiotic production and resistance.</title>
        <authorList>
            <person name="Cordero O.X."/>
            <person name="Wildschutte H."/>
            <person name="Kirkup B."/>
            <person name="Proehl S."/>
            <person name="Ngo L."/>
            <person name="Hussain F."/>
            <person name="Le Roux F."/>
            <person name="Mincer T."/>
            <person name="Polz M.F."/>
        </authorList>
    </citation>
    <scope>NUCLEOTIDE SEQUENCE [LARGE SCALE GENOMIC DNA]</scope>
    <source>
        <strain evidence="3 4">1F-267</strain>
    </source>
</reference>
<accession>A0ABX3B847</accession>
<evidence type="ECO:0000259" key="2">
    <source>
        <dbReference type="Pfam" id="PF13386"/>
    </source>
</evidence>
<evidence type="ECO:0000256" key="1">
    <source>
        <dbReference type="SAM" id="Phobius"/>
    </source>
</evidence>
<feature type="transmembrane region" description="Helical" evidence="1">
    <location>
        <begin position="50"/>
        <end position="70"/>
    </location>
</feature>
<feature type="transmembrane region" description="Helical" evidence="1">
    <location>
        <begin position="166"/>
        <end position="188"/>
    </location>
</feature>